<feature type="compositionally biased region" description="Polar residues" evidence="6">
    <location>
        <begin position="1169"/>
        <end position="1186"/>
    </location>
</feature>
<dbReference type="STRING" id="56857.A0A200RCR2"/>
<evidence type="ECO:0000259" key="7">
    <source>
        <dbReference type="PROSITE" id="PS00028"/>
    </source>
</evidence>
<feature type="compositionally biased region" description="Basic and acidic residues" evidence="6">
    <location>
        <begin position="1318"/>
        <end position="1329"/>
    </location>
</feature>
<keyword evidence="5" id="KW-0206">Cytoskeleton</keyword>
<feature type="compositionally biased region" description="Acidic residues" evidence="6">
    <location>
        <begin position="487"/>
        <end position="522"/>
    </location>
</feature>
<sequence>MGKKTKKPGKGKEKTERKTAKAEEKRARRESKKISQEDDIDAILMSIQKEEAKKKEIHIEENVPKPSPRSNCSLNINPLKETELIMYGGEFYNGNKTFVYGDLYRYDVDKQEWKLISSPNSPPPRSAHQAVAWKDHLYIFGGEFTSPNQERFHHYKDFWMLDLKTNQWEQLNLKGCPSPRSGHRMVLYKHKIIIFGGFYDTLREVRLYFNDLYVFDLDQFKWQEIKPRPGCMWPSARSGFQFFVFQDEIFLYGGYSKEVASDKNSSEKGNIHADMWSLDPRTWEWNKVKKSGMPPGPRAGFSMAVHKKRALLFGGVVDMEVEGDVIMSLFLNELYGFQMDSHRWYPLELRKEKSTKNKKKLDQQLSGCSLENKNSQTDVEMGEATERDECLDNYEEAPDFGSVNDVSNGKSQERNINADPQTSISSEVVKPCGRINSCMVVGRDTLYIYGGMMEIRDQEITLDDLYTLNLSKLDEWKCIIPASESEWLEVSEDEDEADDDTDDEQTNSESDSNETDEDDDVENGGAKSLETGDAVAILKGEGKNLRRKEKRARIEQIRANLGLSDSQRTPVPGESLKDFYKRTNLYWQMAAHEHTQHTGKELRKDGFDLAEARYKELKPILDELAVLEAEQKAEEAEGAETSSRKRGNNKKKAQGPQRFVESCFPCAGKPRGRQRFTVCALCHGRIGRPANTRGHAEEIHITDYPCGTTDSLLVHSQPHKPSRICSRPSGRIHCLHSTGKVTVNSRPPGQADITRTAHTVISFTCQEALRLQPSIRICEVHPGYKPNTKHAKHIHKHTKICISDSSILPKKLQAKRTVDSMSSTHRNLRHSRNAAVPPPARISTLEERREEEEEQEEFKLRVRWFVSLLHKGMADSACLMQTFSHSPDSHHEAKEGNPIHALGESISFGRFMSESLSWERWSSFNHNRYLEEVEKYSRPGSVAQKKAYFEAHYKRIAQQKAAALLEQANAAANDVPDPEVEKISNDGVLDSEFDGSNSDVVVDEPQDVKVFNAEVGFSVHANGCNSHYESCSLETAEVEEADPVIKEEILVENSTQIESPNQHGDVENQSKVTEMEICTIKQIEKSPLKESLAANQEPSASTTKVKPVASSSKYSVSIRASKIPSPPARPKTPVSRRENNATPNSKKATRDAVDKKRSTPKSLHMSLNFAPSPSRASEINKMSSPILQKRGDSRVASSSNKTSKDCSTPLRTPSRVSTSTNGIPKPAPVTPQSGSKRSKTSLGNTAPASRKVDVISQSLSIERLNSSSASRNKAWSPVVSSSFSFRSDERAAKRKEYFQKLEEKFNAKEAQKMQLQAKSKEKDETEIKKLRQSLSFKAKPMPDFYRETGSPKSQIKKIPLTRPRSPKLGRKPSPGAVQNTSSLPPRRPSVRSDDSKRAMEKTSRTPTSSVASQPKKKAHENASPNIQS</sequence>
<dbReference type="SUPFAM" id="SSF117281">
    <property type="entry name" value="Kelch motif"/>
    <property type="match status" value="1"/>
</dbReference>
<feature type="region of interest" description="Disordered" evidence="6">
    <location>
        <begin position="1089"/>
        <end position="1251"/>
    </location>
</feature>
<proteinExistence type="inferred from homology"/>
<dbReference type="InterPro" id="IPR015915">
    <property type="entry name" value="Kelch-typ_b-propeller"/>
</dbReference>
<feature type="region of interest" description="Disordered" evidence="6">
    <location>
        <begin position="1312"/>
        <end position="1428"/>
    </location>
</feature>
<evidence type="ECO:0000313" key="9">
    <source>
        <dbReference type="Proteomes" id="UP000195402"/>
    </source>
</evidence>
<comment type="caution">
    <text evidence="8">The sequence shown here is derived from an EMBL/GenBank/DDBJ whole genome shotgun (WGS) entry which is preliminary data.</text>
</comment>
<organism evidence="8 9">
    <name type="scientific">Macleaya cordata</name>
    <name type="common">Five-seeded plume-poppy</name>
    <name type="synonym">Bocconia cordata</name>
    <dbReference type="NCBI Taxonomy" id="56857"/>
    <lineage>
        <taxon>Eukaryota</taxon>
        <taxon>Viridiplantae</taxon>
        <taxon>Streptophyta</taxon>
        <taxon>Embryophyta</taxon>
        <taxon>Tracheophyta</taxon>
        <taxon>Spermatophyta</taxon>
        <taxon>Magnoliopsida</taxon>
        <taxon>Ranunculales</taxon>
        <taxon>Papaveraceae</taxon>
        <taxon>Papaveroideae</taxon>
        <taxon>Macleaya</taxon>
    </lineage>
</organism>
<accession>A0A200RCR2</accession>
<feature type="compositionally biased region" description="Low complexity" evidence="6">
    <location>
        <begin position="1276"/>
        <end position="1285"/>
    </location>
</feature>
<dbReference type="OrthoDB" id="4447at2759"/>
<feature type="compositionally biased region" description="Basic residues" evidence="6">
    <location>
        <begin position="644"/>
        <end position="653"/>
    </location>
</feature>
<evidence type="ECO:0000256" key="1">
    <source>
        <dbReference type="ARBA" id="ARBA00004245"/>
    </source>
</evidence>
<dbReference type="PANTHER" id="PTHR46063:SF1">
    <property type="entry name" value="KELCH DOMAIN-CONTAINING PROTEIN 4"/>
    <property type="match status" value="1"/>
</dbReference>
<dbReference type="InterPro" id="IPR027329">
    <property type="entry name" value="TPX2_C"/>
</dbReference>
<dbReference type="Gene3D" id="2.120.10.80">
    <property type="entry name" value="Kelch-type beta propeller"/>
    <property type="match status" value="1"/>
</dbReference>
<protein>
    <recommendedName>
        <fullName evidence="7">C2H2-type domain-containing protein</fullName>
    </recommendedName>
</protein>
<feature type="compositionally biased region" description="Basic and acidic residues" evidence="6">
    <location>
        <begin position="1148"/>
        <end position="1157"/>
    </location>
</feature>
<gene>
    <name evidence="8" type="ORF">BVC80_1065g56</name>
</gene>
<reference evidence="8 9" key="1">
    <citation type="journal article" date="2017" name="Mol. Plant">
        <title>The Genome of Medicinal Plant Macleaya cordata Provides New Insights into Benzylisoquinoline Alkaloids Metabolism.</title>
        <authorList>
            <person name="Liu X."/>
            <person name="Liu Y."/>
            <person name="Huang P."/>
            <person name="Ma Y."/>
            <person name="Qing Z."/>
            <person name="Tang Q."/>
            <person name="Cao H."/>
            <person name="Cheng P."/>
            <person name="Zheng Y."/>
            <person name="Yuan Z."/>
            <person name="Zhou Y."/>
            <person name="Liu J."/>
            <person name="Tang Z."/>
            <person name="Zhuo Y."/>
            <person name="Zhang Y."/>
            <person name="Yu L."/>
            <person name="Huang J."/>
            <person name="Yang P."/>
            <person name="Peng Q."/>
            <person name="Zhang J."/>
            <person name="Jiang W."/>
            <person name="Zhang Z."/>
            <person name="Lin K."/>
            <person name="Ro D.K."/>
            <person name="Chen X."/>
            <person name="Xiong X."/>
            <person name="Shang Y."/>
            <person name="Huang S."/>
            <person name="Zeng J."/>
        </authorList>
    </citation>
    <scope>NUCLEOTIDE SEQUENCE [LARGE SCALE GENOMIC DNA]</scope>
    <source>
        <strain evidence="9">cv. BLH2017</strain>
        <tissue evidence="8">Root</tissue>
    </source>
</reference>
<dbReference type="InterPro" id="IPR052588">
    <property type="entry name" value="Kelch_domain_protein"/>
</dbReference>
<feature type="compositionally biased region" description="Polar residues" evidence="6">
    <location>
        <begin position="1195"/>
        <end position="1222"/>
    </location>
</feature>
<evidence type="ECO:0000256" key="2">
    <source>
        <dbReference type="ARBA" id="ARBA00005885"/>
    </source>
</evidence>
<dbReference type="InterPro" id="IPR013087">
    <property type="entry name" value="Znf_C2H2_type"/>
</dbReference>
<feature type="domain" description="C2H2-type" evidence="7">
    <location>
        <begin position="679"/>
        <end position="700"/>
    </location>
</feature>
<comment type="subcellular location">
    <subcellularLocation>
        <location evidence="1">Cytoplasm</location>
        <location evidence="1">Cytoskeleton</location>
    </subcellularLocation>
</comment>
<evidence type="ECO:0000256" key="4">
    <source>
        <dbReference type="ARBA" id="ARBA00022701"/>
    </source>
</evidence>
<keyword evidence="3" id="KW-0963">Cytoplasm</keyword>
<dbReference type="Pfam" id="PF06886">
    <property type="entry name" value="TPX2"/>
    <property type="match status" value="1"/>
</dbReference>
<feature type="region of interest" description="Disordered" evidence="6">
    <location>
        <begin position="1"/>
        <end position="38"/>
    </location>
</feature>
<dbReference type="Pfam" id="PF13422">
    <property type="entry name" value="DUF4110"/>
    <property type="match status" value="1"/>
</dbReference>
<evidence type="ECO:0000256" key="3">
    <source>
        <dbReference type="ARBA" id="ARBA00022490"/>
    </source>
</evidence>
<dbReference type="InterPro" id="IPR025183">
    <property type="entry name" value="DUF4110"/>
</dbReference>
<dbReference type="PANTHER" id="PTHR46063">
    <property type="entry name" value="KELCH DOMAIN-CONTAINING PROTEIN"/>
    <property type="match status" value="1"/>
</dbReference>
<evidence type="ECO:0000256" key="5">
    <source>
        <dbReference type="ARBA" id="ARBA00023212"/>
    </source>
</evidence>
<feature type="compositionally biased region" description="Basic and acidic residues" evidence="6">
    <location>
        <begin position="1390"/>
        <end position="1403"/>
    </location>
</feature>
<keyword evidence="4" id="KW-0493">Microtubule</keyword>
<dbReference type="EMBL" id="MVGT01000078">
    <property type="protein sequence ID" value="OVA20505.1"/>
    <property type="molecule type" value="Genomic_DNA"/>
</dbReference>
<evidence type="ECO:0000313" key="8">
    <source>
        <dbReference type="EMBL" id="OVA20505.1"/>
    </source>
</evidence>
<feature type="compositionally biased region" description="Basic and acidic residues" evidence="6">
    <location>
        <begin position="10"/>
        <end position="36"/>
    </location>
</feature>
<name>A0A200RCR2_MACCD</name>
<dbReference type="GO" id="GO:0005874">
    <property type="term" value="C:microtubule"/>
    <property type="evidence" value="ECO:0007669"/>
    <property type="project" value="UniProtKB-KW"/>
</dbReference>
<feature type="region of interest" description="Disordered" evidence="6">
    <location>
        <begin position="633"/>
        <end position="654"/>
    </location>
</feature>
<dbReference type="Proteomes" id="UP000195402">
    <property type="component" value="Unassembled WGS sequence"/>
</dbReference>
<feature type="compositionally biased region" description="Polar residues" evidence="6">
    <location>
        <begin position="1230"/>
        <end position="1247"/>
    </location>
</feature>
<keyword evidence="9" id="KW-1185">Reference proteome</keyword>
<evidence type="ECO:0000256" key="6">
    <source>
        <dbReference type="SAM" id="MobiDB-lite"/>
    </source>
</evidence>
<feature type="region of interest" description="Disordered" evidence="6">
    <location>
        <begin position="1265"/>
        <end position="1290"/>
    </location>
</feature>
<comment type="similarity">
    <text evidence="2">Belongs to the TPX2 family.</text>
</comment>
<dbReference type="Pfam" id="PF24681">
    <property type="entry name" value="Kelch_KLHDC2_KLHL20_DRC7"/>
    <property type="match status" value="1"/>
</dbReference>
<feature type="compositionally biased region" description="Polar residues" evidence="6">
    <location>
        <begin position="1093"/>
        <end position="1115"/>
    </location>
</feature>
<feature type="region of interest" description="Disordered" evidence="6">
    <location>
        <begin position="487"/>
        <end position="533"/>
    </location>
</feature>
<dbReference type="PROSITE" id="PS00028">
    <property type="entry name" value="ZINC_FINGER_C2H2_1"/>
    <property type="match status" value="1"/>
</dbReference>
<dbReference type="InParanoid" id="A0A200RCR2"/>